<sequence>MSITENPTKNFKDNFITYYYDHTEFKNKKEIIIENNNNSFGKIFKANINDNDTPFVVKTLDIKKIVNELKVQKEVCFHMNILRIYGVSKSNNQYSLVLEYADGGSLYSYLRENFTKLEWDDKYCLALQLARAVEYIHNKNVVHCNLHAQNVLVHKNIIKVADFGLSKRVNFVSSYSNEILEFLPYLDPIILNNGIKCGSIANFKSDIYSMGVLFWLLSSGRRPFYGEDSRYDTNLAMDIVSGRREEIIKGTPIEYSNLYTACWSDDPDERPSIQIIISCLQSIIDHSIKSITNEIKKESLNNDFKYITGDYNLYICNSFTNIMIDDCLSLNTFDYLKNNLLLNLTYLSSNVGKIVDKLIDHLIRMHDELGYIPIETKEIINQNIQNIYKPLRIKIFDWLIRNQTSSKYIFFRGFLYYNGIIVNNKNEDKAFRSFLKASKGNLPIAQLYLGILCNDSKKAFYLYQKSAENGSKLAQFYLGKCYENGNGIEKNDSKAFEYYKKAAKNGNKVVQFNLGRCYGCGIGVEKDYDKSFEWFEESAKQGYVISQLCLGILYEIVKKDLDKAFYWVEKAVKKKNKVEWYINVWKDNFKAFELCEISARQECYSVIYILGHLYLKGMFNITNLEKPVCYIEKAAKAGNEIAQLYLGRFHEKGIVVKKCYATAFKWFEKAANSGNKHAQLILGYFFESGKVTNSTVAPKDIRKAIEWYEKSAEQENGHAQCCLGFLYERSKRIIIKDLEKAIYFYKKAAENGYAAAHYYLGECYINGIGIDKNEVKAFEHYKKSIENGYFKGIYVLGFCYENGIGTDIDKEKAIEIYKVCAKIGNANALKRLKHFL</sequence>
<dbReference type="InterPro" id="IPR011990">
    <property type="entry name" value="TPR-like_helical_dom_sf"/>
</dbReference>
<dbReference type="EMBL" id="BEXD01004104">
    <property type="protein sequence ID" value="GBC06861.1"/>
    <property type="molecule type" value="Genomic_DNA"/>
</dbReference>
<dbReference type="InterPro" id="IPR001245">
    <property type="entry name" value="Ser-Thr/Tyr_kinase_cat_dom"/>
</dbReference>
<dbReference type="InterPro" id="IPR006597">
    <property type="entry name" value="Sel1-like"/>
</dbReference>
<dbReference type="InterPro" id="IPR050767">
    <property type="entry name" value="Sel1_AlgK"/>
</dbReference>
<dbReference type="PANTHER" id="PTHR11102:SF160">
    <property type="entry name" value="ERAD-ASSOCIATED E3 UBIQUITIN-PROTEIN LIGASE COMPONENT HRD3"/>
    <property type="match status" value="1"/>
</dbReference>
<evidence type="ECO:0000256" key="1">
    <source>
        <dbReference type="ARBA" id="ARBA00038101"/>
    </source>
</evidence>
<evidence type="ECO:0000259" key="2">
    <source>
        <dbReference type="PROSITE" id="PS50011"/>
    </source>
</evidence>
<dbReference type="PRINTS" id="PR00109">
    <property type="entry name" value="TYRKINASE"/>
</dbReference>
<name>A0A2Z6RX14_9GLOM</name>
<gene>
    <name evidence="3" type="ORF">RclHR1_00710012</name>
</gene>
<dbReference type="PANTHER" id="PTHR11102">
    <property type="entry name" value="SEL-1-LIKE PROTEIN"/>
    <property type="match status" value="1"/>
</dbReference>
<dbReference type="Pfam" id="PF07714">
    <property type="entry name" value="PK_Tyr_Ser-Thr"/>
    <property type="match status" value="1"/>
</dbReference>
<feature type="domain" description="Protein kinase" evidence="2">
    <location>
        <begin position="29"/>
        <end position="284"/>
    </location>
</feature>
<reference evidence="3 4" key="1">
    <citation type="submission" date="2017-11" db="EMBL/GenBank/DDBJ databases">
        <title>The genome of Rhizophagus clarus HR1 reveals common genetic basis of auxotrophy among arbuscular mycorrhizal fungi.</title>
        <authorList>
            <person name="Kobayashi Y."/>
        </authorList>
    </citation>
    <scope>NUCLEOTIDE SEQUENCE [LARGE SCALE GENOMIC DNA]</scope>
    <source>
        <strain evidence="3 4">HR1</strain>
    </source>
</reference>
<dbReference type="GO" id="GO:0005524">
    <property type="term" value="F:ATP binding"/>
    <property type="evidence" value="ECO:0007669"/>
    <property type="project" value="InterPro"/>
</dbReference>
<protein>
    <recommendedName>
        <fullName evidence="2">Protein kinase domain-containing protein</fullName>
    </recommendedName>
</protein>
<dbReference type="InterPro" id="IPR000719">
    <property type="entry name" value="Prot_kinase_dom"/>
</dbReference>
<organism evidence="3 4">
    <name type="scientific">Rhizophagus clarus</name>
    <dbReference type="NCBI Taxonomy" id="94130"/>
    <lineage>
        <taxon>Eukaryota</taxon>
        <taxon>Fungi</taxon>
        <taxon>Fungi incertae sedis</taxon>
        <taxon>Mucoromycota</taxon>
        <taxon>Glomeromycotina</taxon>
        <taxon>Glomeromycetes</taxon>
        <taxon>Glomerales</taxon>
        <taxon>Glomeraceae</taxon>
        <taxon>Rhizophagus</taxon>
    </lineage>
</organism>
<dbReference type="AlphaFoldDB" id="A0A2Z6RX14"/>
<dbReference type="SUPFAM" id="SSF56112">
    <property type="entry name" value="Protein kinase-like (PK-like)"/>
    <property type="match status" value="1"/>
</dbReference>
<evidence type="ECO:0000313" key="3">
    <source>
        <dbReference type="EMBL" id="GBC06861.1"/>
    </source>
</evidence>
<dbReference type="Proteomes" id="UP000247702">
    <property type="component" value="Unassembled WGS sequence"/>
</dbReference>
<proteinExistence type="inferred from homology"/>
<dbReference type="GO" id="GO:0004672">
    <property type="term" value="F:protein kinase activity"/>
    <property type="evidence" value="ECO:0007669"/>
    <property type="project" value="InterPro"/>
</dbReference>
<evidence type="ECO:0000313" key="4">
    <source>
        <dbReference type="Proteomes" id="UP000247702"/>
    </source>
</evidence>
<comment type="similarity">
    <text evidence="1">Belongs to the sel-1 family.</text>
</comment>
<comment type="caution">
    <text evidence="3">The sequence shown here is derived from an EMBL/GenBank/DDBJ whole genome shotgun (WGS) entry which is preliminary data.</text>
</comment>
<dbReference type="STRING" id="94130.A0A2Z6RX14"/>
<dbReference type="SUPFAM" id="SSF81901">
    <property type="entry name" value="HCP-like"/>
    <property type="match status" value="3"/>
</dbReference>
<dbReference type="Gene3D" id="1.25.40.10">
    <property type="entry name" value="Tetratricopeptide repeat domain"/>
    <property type="match status" value="2"/>
</dbReference>
<dbReference type="InterPro" id="IPR011009">
    <property type="entry name" value="Kinase-like_dom_sf"/>
</dbReference>
<accession>A0A2Z6RX14</accession>
<dbReference type="Pfam" id="PF08238">
    <property type="entry name" value="Sel1"/>
    <property type="match status" value="10"/>
</dbReference>
<dbReference type="PROSITE" id="PS50011">
    <property type="entry name" value="PROTEIN_KINASE_DOM"/>
    <property type="match status" value="1"/>
</dbReference>
<dbReference type="Gene3D" id="1.10.510.10">
    <property type="entry name" value="Transferase(Phosphotransferase) domain 1"/>
    <property type="match status" value="1"/>
</dbReference>
<dbReference type="SMART" id="SM00671">
    <property type="entry name" value="SEL1"/>
    <property type="match status" value="10"/>
</dbReference>
<keyword evidence="4" id="KW-1185">Reference proteome</keyword>